<comment type="similarity">
    <text evidence="1">Belongs to the bacterial solute-binding protein 1 family.</text>
</comment>
<feature type="compositionally biased region" description="Low complexity" evidence="4">
    <location>
        <begin position="28"/>
        <end position="39"/>
    </location>
</feature>
<dbReference type="GO" id="GO:0055052">
    <property type="term" value="C:ATP-binding cassette (ABC) transporter complex, substrate-binding subunit-containing"/>
    <property type="evidence" value="ECO:0007669"/>
    <property type="project" value="TreeGrafter"/>
</dbReference>
<dbReference type="Gene3D" id="3.40.190.10">
    <property type="entry name" value="Periplasmic binding protein-like II"/>
    <property type="match status" value="2"/>
</dbReference>
<dbReference type="PANTHER" id="PTHR30061:SF50">
    <property type="entry name" value="MALTOSE_MALTODEXTRIN-BINDING PERIPLASMIC PROTEIN"/>
    <property type="match status" value="1"/>
</dbReference>
<accession>A0A9D2N0G6</accession>
<feature type="compositionally biased region" description="Polar residues" evidence="4">
    <location>
        <begin position="40"/>
        <end position="53"/>
    </location>
</feature>
<feature type="chain" id="PRO_5038627323" evidence="5">
    <location>
        <begin position="21"/>
        <end position="470"/>
    </location>
</feature>
<comment type="caution">
    <text evidence="6">The sequence shown here is derived from an EMBL/GenBank/DDBJ whole genome shotgun (WGS) entry which is preliminary data.</text>
</comment>
<gene>
    <name evidence="6" type="ORF">H9704_11330</name>
</gene>
<proteinExistence type="inferred from homology"/>
<organism evidence="6 7">
    <name type="scientific">Candidatus Enterocloster excrementipullorum</name>
    <dbReference type="NCBI Taxonomy" id="2838559"/>
    <lineage>
        <taxon>Bacteria</taxon>
        <taxon>Bacillati</taxon>
        <taxon>Bacillota</taxon>
        <taxon>Clostridia</taxon>
        <taxon>Lachnospirales</taxon>
        <taxon>Lachnospiraceae</taxon>
        <taxon>Enterocloster</taxon>
    </lineage>
</organism>
<reference evidence="6" key="1">
    <citation type="journal article" date="2021" name="PeerJ">
        <title>Extensive microbial diversity within the chicken gut microbiome revealed by metagenomics and culture.</title>
        <authorList>
            <person name="Gilroy R."/>
            <person name="Ravi A."/>
            <person name="Getino M."/>
            <person name="Pursley I."/>
            <person name="Horton D.L."/>
            <person name="Alikhan N.F."/>
            <person name="Baker D."/>
            <person name="Gharbi K."/>
            <person name="Hall N."/>
            <person name="Watson M."/>
            <person name="Adriaenssens E.M."/>
            <person name="Foster-Nyarko E."/>
            <person name="Jarju S."/>
            <person name="Secka A."/>
            <person name="Antonio M."/>
            <person name="Oren A."/>
            <person name="Chaudhuri R.R."/>
            <person name="La Ragione R."/>
            <person name="Hildebrand F."/>
            <person name="Pallen M.J."/>
        </authorList>
    </citation>
    <scope>NUCLEOTIDE SEQUENCE</scope>
    <source>
        <strain evidence="6">CHK180-15479</strain>
    </source>
</reference>
<dbReference type="EMBL" id="DWWT01000058">
    <property type="protein sequence ID" value="HJC06723.1"/>
    <property type="molecule type" value="Genomic_DNA"/>
</dbReference>
<dbReference type="AlphaFoldDB" id="A0A9D2N0G6"/>
<evidence type="ECO:0000256" key="1">
    <source>
        <dbReference type="ARBA" id="ARBA00008520"/>
    </source>
</evidence>
<evidence type="ECO:0000313" key="6">
    <source>
        <dbReference type="EMBL" id="HJC06723.1"/>
    </source>
</evidence>
<dbReference type="InterPro" id="IPR006059">
    <property type="entry name" value="SBP"/>
</dbReference>
<dbReference type="Pfam" id="PF13416">
    <property type="entry name" value="SBP_bac_8"/>
    <property type="match status" value="1"/>
</dbReference>
<evidence type="ECO:0000256" key="5">
    <source>
        <dbReference type="SAM" id="SignalP"/>
    </source>
</evidence>
<sequence length="470" mass="50452">MKKNAMALILTACMASAALAGCASSGDSAGGSSQADAGQTTAQGSQEDTQEASSEAADGKVNLVFWTGLSGQAGEVIQQVVDDYNSSQDAVFVDLQYQGSYQESLNKLKTSMRTQDGPDLVQIYEAGTRTMVDSGFIIPMQQIIDEYGIDISGLEENMLNYYTVDGQLYSMPLNTSVPVCYYNKTALSQIGYENGPETWEDIADISQKVMDQGLTTSGIALCSNLIWCFEQPMVQQHYPMVDNENGRAGRATKTTFADGTLAVEIAQTFKDLVDNGYVADVGFTIDANKAAFWAGEAAIMIDSSGSIGATIETVGDAFEFGVCPFPALTADAPNGGVTLGGGSVYICDNGEGDAKNDAIADFMKYLISPETQGYIFINTGYFPVTTAALEQADVKETLESLPYYQAVIDTVHNSPNMGFGPLYASLVDAREIYSGYLEQMMLGEVTPEECVQKSAEEIDILIEEYNSTNF</sequence>
<dbReference type="CDD" id="cd14748">
    <property type="entry name" value="PBP2_UgpB"/>
    <property type="match status" value="1"/>
</dbReference>
<feature type="signal peptide" evidence="5">
    <location>
        <begin position="1"/>
        <end position="20"/>
    </location>
</feature>
<keyword evidence="3 5" id="KW-0732">Signal</keyword>
<name>A0A9D2N0G6_9FIRM</name>
<keyword evidence="2" id="KW-0813">Transport</keyword>
<dbReference type="PANTHER" id="PTHR30061">
    <property type="entry name" value="MALTOSE-BINDING PERIPLASMIC PROTEIN"/>
    <property type="match status" value="1"/>
</dbReference>
<dbReference type="Proteomes" id="UP000823910">
    <property type="component" value="Unassembled WGS sequence"/>
</dbReference>
<dbReference type="SUPFAM" id="SSF53850">
    <property type="entry name" value="Periplasmic binding protein-like II"/>
    <property type="match status" value="1"/>
</dbReference>
<dbReference type="GO" id="GO:1901982">
    <property type="term" value="F:maltose binding"/>
    <property type="evidence" value="ECO:0007669"/>
    <property type="project" value="TreeGrafter"/>
</dbReference>
<evidence type="ECO:0000256" key="3">
    <source>
        <dbReference type="ARBA" id="ARBA00022729"/>
    </source>
</evidence>
<dbReference type="GO" id="GO:0015768">
    <property type="term" value="P:maltose transport"/>
    <property type="evidence" value="ECO:0007669"/>
    <property type="project" value="TreeGrafter"/>
</dbReference>
<dbReference type="PROSITE" id="PS51257">
    <property type="entry name" value="PROKAR_LIPOPROTEIN"/>
    <property type="match status" value="1"/>
</dbReference>
<feature type="region of interest" description="Disordered" evidence="4">
    <location>
        <begin position="28"/>
        <end position="54"/>
    </location>
</feature>
<evidence type="ECO:0000256" key="4">
    <source>
        <dbReference type="SAM" id="MobiDB-lite"/>
    </source>
</evidence>
<protein>
    <submittedName>
        <fullName evidence="6">ABC transporter substrate-binding protein</fullName>
    </submittedName>
</protein>
<evidence type="ECO:0000256" key="2">
    <source>
        <dbReference type="ARBA" id="ARBA00022448"/>
    </source>
</evidence>
<dbReference type="GO" id="GO:0042956">
    <property type="term" value="P:maltodextrin transmembrane transport"/>
    <property type="evidence" value="ECO:0007669"/>
    <property type="project" value="TreeGrafter"/>
</dbReference>
<reference evidence="6" key="2">
    <citation type="submission" date="2021-04" db="EMBL/GenBank/DDBJ databases">
        <authorList>
            <person name="Gilroy R."/>
        </authorList>
    </citation>
    <scope>NUCLEOTIDE SEQUENCE</scope>
    <source>
        <strain evidence="6">CHK180-15479</strain>
    </source>
</reference>
<evidence type="ECO:0000313" key="7">
    <source>
        <dbReference type="Proteomes" id="UP000823910"/>
    </source>
</evidence>